<sequence>MRIVMTGATGNLGRLIANELLNRMRAEDLILSVRRPDAVEVEPFRRQGAEVRYGDYDNPKSLREAFSGASRLLLVSSSHSDDTVRLKQHAAAIEAAAETGIEHLFYTSFAYAEKGRLPLHAMHLQTEQAIRASGLSYTILRNATYTDVLRFLGLREAVSSGILLSPPGDWTFNAASREDLAAAAATVLTEDGHENRMYELTASRAWNLGDLARALSEASGRRVVHRADPSMNNPLYGMLPLSDTRSVSPDLARLVGYPLQSLKDEVRKLLESKMIG</sequence>
<organism evidence="2 3">
    <name type="scientific">Cohnella cholangitidis</name>
    <dbReference type="NCBI Taxonomy" id="2598458"/>
    <lineage>
        <taxon>Bacteria</taxon>
        <taxon>Bacillati</taxon>
        <taxon>Bacillota</taxon>
        <taxon>Bacilli</taxon>
        <taxon>Bacillales</taxon>
        <taxon>Paenibacillaceae</taxon>
        <taxon>Cohnella</taxon>
    </lineage>
</organism>
<dbReference type="InterPro" id="IPR036291">
    <property type="entry name" value="NAD(P)-bd_dom_sf"/>
</dbReference>
<dbReference type="PANTHER" id="PTHR47129">
    <property type="entry name" value="QUINONE OXIDOREDUCTASE 2"/>
    <property type="match status" value="1"/>
</dbReference>
<dbReference type="InterPro" id="IPR016040">
    <property type="entry name" value="NAD(P)-bd_dom"/>
</dbReference>
<dbReference type="Proteomes" id="UP000515679">
    <property type="component" value="Chromosome"/>
</dbReference>
<dbReference type="EMBL" id="CP041969">
    <property type="protein sequence ID" value="QMV42460.1"/>
    <property type="molecule type" value="Genomic_DNA"/>
</dbReference>
<name>A0A7G5BZS6_9BACL</name>
<protein>
    <submittedName>
        <fullName evidence="2">SDR family NAD(P)-dependent oxidoreductase</fullName>
    </submittedName>
</protein>
<proteinExistence type="predicted"/>
<dbReference type="AlphaFoldDB" id="A0A7G5BZS6"/>
<dbReference type="KEGG" id="cchl:FPL14_15575"/>
<dbReference type="Gene3D" id="3.90.25.10">
    <property type="entry name" value="UDP-galactose 4-epimerase, domain 1"/>
    <property type="match status" value="1"/>
</dbReference>
<gene>
    <name evidence="2" type="ORF">FPL14_15575</name>
</gene>
<evidence type="ECO:0000313" key="3">
    <source>
        <dbReference type="Proteomes" id="UP000515679"/>
    </source>
</evidence>
<dbReference type="Pfam" id="PF13460">
    <property type="entry name" value="NAD_binding_10"/>
    <property type="match status" value="1"/>
</dbReference>
<reference evidence="2 3" key="1">
    <citation type="submission" date="2019-07" db="EMBL/GenBank/DDBJ databases">
        <authorList>
            <person name="Kim J.K."/>
            <person name="Cheong H.-M."/>
            <person name="Choi Y."/>
            <person name="Hwang K.J."/>
            <person name="Lee S."/>
            <person name="Choi C."/>
        </authorList>
    </citation>
    <scope>NUCLEOTIDE SEQUENCE [LARGE SCALE GENOMIC DNA]</scope>
    <source>
        <strain evidence="2 3">KS 22</strain>
    </source>
</reference>
<dbReference type="PANTHER" id="PTHR47129:SF1">
    <property type="entry name" value="NMRA-LIKE DOMAIN-CONTAINING PROTEIN"/>
    <property type="match status" value="1"/>
</dbReference>
<evidence type="ECO:0000313" key="2">
    <source>
        <dbReference type="EMBL" id="QMV42460.1"/>
    </source>
</evidence>
<accession>A0A7G5BZS6</accession>
<feature type="domain" description="NAD(P)-binding" evidence="1">
    <location>
        <begin position="7"/>
        <end position="190"/>
    </location>
</feature>
<evidence type="ECO:0000259" key="1">
    <source>
        <dbReference type="Pfam" id="PF13460"/>
    </source>
</evidence>
<dbReference type="RefSeq" id="WP_182298400.1">
    <property type="nucleotide sequence ID" value="NZ_CP041969.1"/>
</dbReference>
<keyword evidence="3" id="KW-1185">Reference proteome</keyword>
<dbReference type="Gene3D" id="3.40.50.720">
    <property type="entry name" value="NAD(P)-binding Rossmann-like Domain"/>
    <property type="match status" value="1"/>
</dbReference>
<dbReference type="InterPro" id="IPR052718">
    <property type="entry name" value="NmrA-type_oxidoreductase"/>
</dbReference>
<dbReference type="SUPFAM" id="SSF51735">
    <property type="entry name" value="NAD(P)-binding Rossmann-fold domains"/>
    <property type="match status" value="1"/>
</dbReference>